<evidence type="ECO:0000313" key="2">
    <source>
        <dbReference type="Proteomes" id="UP000500870"/>
    </source>
</evidence>
<dbReference type="Proteomes" id="UP000500870">
    <property type="component" value="Chromosome 2"/>
</dbReference>
<organism evidence="1 2">
    <name type="scientific">Agrobacterium pusense</name>
    <dbReference type="NCBI Taxonomy" id="648995"/>
    <lineage>
        <taxon>Bacteria</taxon>
        <taxon>Pseudomonadati</taxon>
        <taxon>Pseudomonadota</taxon>
        <taxon>Alphaproteobacteria</taxon>
        <taxon>Hyphomicrobiales</taxon>
        <taxon>Rhizobiaceae</taxon>
        <taxon>Rhizobium/Agrobacterium group</taxon>
        <taxon>Agrobacterium</taxon>
    </lineage>
</organism>
<protein>
    <submittedName>
        <fullName evidence="1">Uncharacterized protein</fullName>
    </submittedName>
</protein>
<accession>A0A6H0ZID5</accession>
<dbReference type="RefSeq" id="WP_169692244.1">
    <property type="nucleotide sequence ID" value="NZ_CP050896.1"/>
</dbReference>
<dbReference type="AlphaFoldDB" id="A0A6H0ZID5"/>
<proteinExistence type="predicted"/>
<dbReference type="EMBL" id="CP050896">
    <property type="protein sequence ID" value="QIX19797.1"/>
    <property type="molecule type" value="Genomic_DNA"/>
</dbReference>
<evidence type="ECO:0000313" key="1">
    <source>
        <dbReference type="EMBL" id="QIX19797.1"/>
    </source>
</evidence>
<gene>
    <name evidence="1" type="ORF">FOB41_01085</name>
</gene>
<name>A0A6H0ZID5_9HYPH</name>
<sequence>MQESHRDPDVWDRTKAGALQAGGFTVELLKDLAKGFIKKQIEDRTGISL</sequence>
<reference evidence="1 2" key="1">
    <citation type="submission" date="2020-04" db="EMBL/GenBank/DDBJ databases">
        <title>FDA dAtabase for Regulatory Grade micrObial Sequences (FDA-ARGOS): Supporting development and validation of Infectious Disease Dx tests.</title>
        <authorList>
            <person name="Sciortino C."/>
            <person name="Tallon L."/>
            <person name="Sadzewicz L."/>
            <person name="Vavikolanu K."/>
            <person name="Mehta A."/>
            <person name="Aluvathingal J."/>
            <person name="Nadendla S."/>
            <person name="Nandy P."/>
            <person name="Geyer C."/>
            <person name="Yan Y."/>
            <person name="Sichtig H."/>
        </authorList>
    </citation>
    <scope>NUCLEOTIDE SEQUENCE [LARGE SCALE GENOMIC DNA]</scope>
    <source>
        <strain evidence="1 2">FDAARGOS_633</strain>
    </source>
</reference>